<dbReference type="GO" id="GO:0046685">
    <property type="term" value="P:response to arsenic-containing substance"/>
    <property type="evidence" value="ECO:0007669"/>
    <property type="project" value="UniProtKB-KW"/>
</dbReference>
<dbReference type="CDD" id="cd16345">
    <property type="entry name" value="LMWP_ArsC"/>
    <property type="match status" value="1"/>
</dbReference>
<protein>
    <submittedName>
        <fullName evidence="3">Arsenate reductase ArsC</fullName>
    </submittedName>
</protein>
<dbReference type="InterPro" id="IPR036196">
    <property type="entry name" value="Ptyr_pPase_sf"/>
</dbReference>
<dbReference type="SUPFAM" id="SSF52788">
    <property type="entry name" value="Phosphotyrosine protein phosphatases I"/>
    <property type="match status" value="1"/>
</dbReference>
<dbReference type="OrthoDB" id="9784339at2"/>
<keyword evidence="1" id="KW-0059">Arsenical resistance</keyword>
<dbReference type="PANTHER" id="PTHR43428">
    <property type="entry name" value="ARSENATE REDUCTASE"/>
    <property type="match status" value="1"/>
</dbReference>
<dbReference type="PANTHER" id="PTHR43428:SF1">
    <property type="entry name" value="ARSENATE REDUCTASE"/>
    <property type="match status" value="1"/>
</dbReference>
<dbReference type="EMBL" id="QVQT01000001">
    <property type="protein sequence ID" value="RFU18264.1"/>
    <property type="molecule type" value="Genomic_DNA"/>
</dbReference>
<dbReference type="InterPro" id="IPR023485">
    <property type="entry name" value="Ptyr_pPase"/>
</dbReference>
<gene>
    <name evidence="3" type="ORF">D0Y96_01415</name>
</gene>
<evidence type="ECO:0000313" key="4">
    <source>
        <dbReference type="Proteomes" id="UP000264702"/>
    </source>
</evidence>
<sequence>MLRVIFACVHNAGRSQMAAAFFNQLADPQKAQAISAGTEPGERVHPEVQAVMQEIGIDLSHAKPRKLTEDLAKDAQLLITMGCGDKCPYVPGLRRGDWPLRDPKGLPAEEVRAIRDEVKHRVAELIHNEAVS</sequence>
<accession>A0A372ITM0</accession>
<proteinExistence type="predicted"/>
<dbReference type="SMART" id="SM00226">
    <property type="entry name" value="LMWPc"/>
    <property type="match status" value="1"/>
</dbReference>
<dbReference type="RefSeq" id="WP_117297535.1">
    <property type="nucleotide sequence ID" value="NZ_QVQT02000001.1"/>
</dbReference>
<evidence type="ECO:0000256" key="1">
    <source>
        <dbReference type="ARBA" id="ARBA00022849"/>
    </source>
</evidence>
<evidence type="ECO:0000313" key="3">
    <source>
        <dbReference type="EMBL" id="RFU18264.1"/>
    </source>
</evidence>
<comment type="caution">
    <text evidence="3">The sequence shown here is derived from an EMBL/GenBank/DDBJ whole genome shotgun (WGS) entry which is preliminary data.</text>
</comment>
<reference evidence="3 4" key="1">
    <citation type="submission" date="2018-08" db="EMBL/GenBank/DDBJ databases">
        <title>Acidipila sp. 4G-K13, an acidobacterium isolated from forest soil.</title>
        <authorList>
            <person name="Gao Z.-H."/>
            <person name="Qiu L.-H."/>
        </authorList>
    </citation>
    <scope>NUCLEOTIDE SEQUENCE [LARGE SCALE GENOMIC DNA]</scope>
    <source>
        <strain evidence="3 4">4G-K13</strain>
    </source>
</reference>
<keyword evidence="4" id="KW-1185">Reference proteome</keyword>
<dbReference type="Gene3D" id="3.40.50.2300">
    <property type="match status" value="1"/>
</dbReference>
<dbReference type="AlphaFoldDB" id="A0A372ITM0"/>
<dbReference type="Pfam" id="PF01451">
    <property type="entry name" value="LMWPc"/>
    <property type="match status" value="1"/>
</dbReference>
<name>A0A372ITM0_9BACT</name>
<organism evidence="3 4">
    <name type="scientific">Paracidobacterium acidisoli</name>
    <dbReference type="NCBI Taxonomy" id="2303751"/>
    <lineage>
        <taxon>Bacteria</taxon>
        <taxon>Pseudomonadati</taxon>
        <taxon>Acidobacteriota</taxon>
        <taxon>Terriglobia</taxon>
        <taxon>Terriglobales</taxon>
        <taxon>Acidobacteriaceae</taxon>
        <taxon>Paracidobacterium</taxon>
    </lineage>
</organism>
<dbReference type="Proteomes" id="UP000264702">
    <property type="component" value="Unassembled WGS sequence"/>
</dbReference>
<feature type="domain" description="Phosphotyrosine protein phosphatase I" evidence="2">
    <location>
        <begin position="2"/>
        <end position="128"/>
    </location>
</feature>
<evidence type="ECO:0000259" key="2">
    <source>
        <dbReference type="SMART" id="SM00226"/>
    </source>
</evidence>